<dbReference type="InterPro" id="IPR003660">
    <property type="entry name" value="HAMP_dom"/>
</dbReference>
<dbReference type="PANTHER" id="PTHR42878:SF7">
    <property type="entry name" value="SENSOR HISTIDINE KINASE GLRK"/>
    <property type="match status" value="1"/>
</dbReference>
<organism evidence="15 16">
    <name type="scientific">Saccharibacillus endophyticus</name>
    <dbReference type="NCBI Taxonomy" id="2060666"/>
    <lineage>
        <taxon>Bacteria</taxon>
        <taxon>Bacillati</taxon>
        <taxon>Bacillota</taxon>
        <taxon>Bacilli</taxon>
        <taxon>Bacillales</taxon>
        <taxon>Paenibacillaceae</taxon>
        <taxon>Saccharibacillus</taxon>
    </lineage>
</organism>
<dbReference type="InterPro" id="IPR050351">
    <property type="entry name" value="BphY/WalK/GraS-like"/>
</dbReference>
<dbReference type="EMBL" id="BMDD01000001">
    <property type="protein sequence ID" value="GGH71418.1"/>
    <property type="molecule type" value="Genomic_DNA"/>
</dbReference>
<dbReference type="RefSeq" id="WP_229714061.1">
    <property type="nucleotide sequence ID" value="NZ_BMDD01000001.1"/>
</dbReference>
<feature type="transmembrane region" description="Helical" evidence="12">
    <location>
        <begin position="14"/>
        <end position="41"/>
    </location>
</feature>
<dbReference type="GO" id="GO:0016301">
    <property type="term" value="F:kinase activity"/>
    <property type="evidence" value="ECO:0007669"/>
    <property type="project" value="UniProtKB-KW"/>
</dbReference>
<proteinExistence type="predicted"/>
<evidence type="ECO:0000256" key="6">
    <source>
        <dbReference type="ARBA" id="ARBA00022679"/>
    </source>
</evidence>
<dbReference type="Pfam" id="PF02518">
    <property type="entry name" value="HATPase_c"/>
    <property type="match status" value="1"/>
</dbReference>
<dbReference type="CDD" id="cd00075">
    <property type="entry name" value="HATPase"/>
    <property type="match status" value="1"/>
</dbReference>
<dbReference type="InterPro" id="IPR003661">
    <property type="entry name" value="HisK_dim/P_dom"/>
</dbReference>
<dbReference type="InterPro" id="IPR036890">
    <property type="entry name" value="HATPase_C_sf"/>
</dbReference>
<evidence type="ECO:0000259" key="13">
    <source>
        <dbReference type="PROSITE" id="PS50109"/>
    </source>
</evidence>
<dbReference type="PANTHER" id="PTHR42878">
    <property type="entry name" value="TWO-COMPONENT HISTIDINE KINASE"/>
    <property type="match status" value="1"/>
</dbReference>
<feature type="domain" description="HAMP" evidence="14">
    <location>
        <begin position="194"/>
        <end position="246"/>
    </location>
</feature>
<evidence type="ECO:0000256" key="3">
    <source>
        <dbReference type="ARBA" id="ARBA00012438"/>
    </source>
</evidence>
<keyword evidence="8 15" id="KW-0418">Kinase</keyword>
<dbReference type="InterPro" id="IPR004358">
    <property type="entry name" value="Sig_transdc_His_kin-like_C"/>
</dbReference>
<dbReference type="SMART" id="SM00304">
    <property type="entry name" value="HAMP"/>
    <property type="match status" value="1"/>
</dbReference>
<keyword evidence="7" id="KW-0547">Nucleotide-binding</keyword>
<dbReference type="Gene3D" id="3.30.565.10">
    <property type="entry name" value="Histidine kinase-like ATPase, C-terminal domain"/>
    <property type="match status" value="1"/>
</dbReference>
<dbReference type="CDD" id="cd06225">
    <property type="entry name" value="HAMP"/>
    <property type="match status" value="1"/>
</dbReference>
<dbReference type="Proteomes" id="UP000605427">
    <property type="component" value="Unassembled WGS sequence"/>
</dbReference>
<dbReference type="PROSITE" id="PS50885">
    <property type="entry name" value="HAMP"/>
    <property type="match status" value="1"/>
</dbReference>
<evidence type="ECO:0000313" key="16">
    <source>
        <dbReference type="Proteomes" id="UP000605427"/>
    </source>
</evidence>
<dbReference type="Gene3D" id="6.10.340.10">
    <property type="match status" value="1"/>
</dbReference>
<comment type="caution">
    <text evidence="15">The sequence shown here is derived from an EMBL/GenBank/DDBJ whole genome shotgun (WGS) entry which is preliminary data.</text>
</comment>
<dbReference type="Pfam" id="PF00672">
    <property type="entry name" value="HAMP"/>
    <property type="match status" value="1"/>
</dbReference>
<reference evidence="16" key="1">
    <citation type="journal article" date="2019" name="Int. J. Syst. Evol. Microbiol.">
        <title>The Global Catalogue of Microorganisms (GCM) 10K type strain sequencing project: providing services to taxonomists for standard genome sequencing and annotation.</title>
        <authorList>
            <consortium name="The Broad Institute Genomics Platform"/>
            <consortium name="The Broad Institute Genome Sequencing Center for Infectious Disease"/>
            <person name="Wu L."/>
            <person name="Ma J."/>
        </authorList>
    </citation>
    <scope>NUCLEOTIDE SEQUENCE [LARGE SCALE GENOMIC DNA]</scope>
    <source>
        <strain evidence="16">CCM 8702</strain>
    </source>
</reference>
<dbReference type="SMART" id="SM00388">
    <property type="entry name" value="HisKA"/>
    <property type="match status" value="1"/>
</dbReference>
<sequence>MRLKLGMDRPVKSLYVRVCLTTLLAVAIGALLGFLVSNVYYHVQLKPFNDGKLTQIAYEAKRMAELRPDSSDEYLESAARLGYALYVTDGSGEGAFYGRAFREQDLESAAVREVLAGGEYHGVANFPNKPFITGFFDNRLSNTVGVPLELNGRPAALFLRPDVILQFGELRSFFAMVGLLTVVFSIAVLLIATRYLVKPITRMTAATQRIADGHYNIELPTKRRDEIGQLAGHFMTMSRSLSSLEESRREFVANVSHEIQSPLTSIQGFASELSSAELSEAERLRFATIIGEESRRLSALGRQLLLLSSLDRMEDGLVRSPLKLKNEIRRAVDVLEWQMSEKGLALRLSVPDQLAAMGDATLLDQVWINLLSNAVKHIPEGRSISVTAEAEGGENVLRFADTGNGIAPEKLPLLFDRFYRGDPSRADGGSTGLGLAIAKKIVNLHGGTIQVESEVGKGSVFIVRLPKL</sequence>
<evidence type="ECO:0000256" key="4">
    <source>
        <dbReference type="ARBA" id="ARBA00022475"/>
    </source>
</evidence>
<keyword evidence="5" id="KW-0597">Phosphoprotein</keyword>
<keyword evidence="4" id="KW-1003">Cell membrane</keyword>
<dbReference type="CDD" id="cd00082">
    <property type="entry name" value="HisKA"/>
    <property type="match status" value="1"/>
</dbReference>
<accession>A0ABQ1ZPD8</accession>
<evidence type="ECO:0000256" key="5">
    <source>
        <dbReference type="ARBA" id="ARBA00022553"/>
    </source>
</evidence>
<comment type="subcellular location">
    <subcellularLocation>
        <location evidence="2">Cell membrane</location>
        <topology evidence="2">Multi-pass membrane protein</topology>
    </subcellularLocation>
</comment>
<keyword evidence="9" id="KW-0067">ATP-binding</keyword>
<evidence type="ECO:0000256" key="2">
    <source>
        <dbReference type="ARBA" id="ARBA00004651"/>
    </source>
</evidence>
<dbReference type="SMART" id="SM00387">
    <property type="entry name" value="HATPase_c"/>
    <property type="match status" value="1"/>
</dbReference>
<feature type="transmembrane region" description="Helical" evidence="12">
    <location>
        <begin position="173"/>
        <end position="197"/>
    </location>
</feature>
<evidence type="ECO:0000256" key="9">
    <source>
        <dbReference type="ARBA" id="ARBA00022840"/>
    </source>
</evidence>
<name>A0ABQ1ZPD8_9BACL</name>
<evidence type="ECO:0000256" key="1">
    <source>
        <dbReference type="ARBA" id="ARBA00000085"/>
    </source>
</evidence>
<dbReference type="InterPro" id="IPR036097">
    <property type="entry name" value="HisK_dim/P_sf"/>
</dbReference>
<keyword evidence="16" id="KW-1185">Reference proteome</keyword>
<protein>
    <recommendedName>
        <fullName evidence="3">histidine kinase</fullName>
        <ecNumber evidence="3">2.7.13.3</ecNumber>
    </recommendedName>
</protein>
<evidence type="ECO:0000259" key="14">
    <source>
        <dbReference type="PROSITE" id="PS50885"/>
    </source>
</evidence>
<dbReference type="InterPro" id="IPR005467">
    <property type="entry name" value="His_kinase_dom"/>
</dbReference>
<dbReference type="EC" id="2.7.13.3" evidence="3"/>
<dbReference type="SUPFAM" id="SSF55874">
    <property type="entry name" value="ATPase domain of HSP90 chaperone/DNA topoisomerase II/histidine kinase"/>
    <property type="match status" value="1"/>
</dbReference>
<evidence type="ECO:0000256" key="11">
    <source>
        <dbReference type="ARBA" id="ARBA00023136"/>
    </source>
</evidence>
<dbReference type="SUPFAM" id="SSF158472">
    <property type="entry name" value="HAMP domain-like"/>
    <property type="match status" value="1"/>
</dbReference>
<dbReference type="PRINTS" id="PR00344">
    <property type="entry name" value="BCTRLSENSOR"/>
</dbReference>
<dbReference type="Gene3D" id="1.10.287.130">
    <property type="match status" value="1"/>
</dbReference>
<keyword evidence="6" id="KW-0808">Transferase</keyword>
<evidence type="ECO:0000313" key="15">
    <source>
        <dbReference type="EMBL" id="GGH71418.1"/>
    </source>
</evidence>
<keyword evidence="12" id="KW-0812">Transmembrane</keyword>
<feature type="domain" description="Histidine kinase" evidence="13">
    <location>
        <begin position="254"/>
        <end position="468"/>
    </location>
</feature>
<evidence type="ECO:0000256" key="12">
    <source>
        <dbReference type="SAM" id="Phobius"/>
    </source>
</evidence>
<keyword evidence="12" id="KW-1133">Transmembrane helix</keyword>
<dbReference type="SUPFAM" id="SSF47384">
    <property type="entry name" value="Homodimeric domain of signal transducing histidine kinase"/>
    <property type="match status" value="1"/>
</dbReference>
<dbReference type="Pfam" id="PF00512">
    <property type="entry name" value="HisKA"/>
    <property type="match status" value="1"/>
</dbReference>
<evidence type="ECO:0000256" key="10">
    <source>
        <dbReference type="ARBA" id="ARBA00023012"/>
    </source>
</evidence>
<keyword evidence="10" id="KW-0902">Two-component regulatory system</keyword>
<dbReference type="PROSITE" id="PS50109">
    <property type="entry name" value="HIS_KIN"/>
    <property type="match status" value="1"/>
</dbReference>
<comment type="catalytic activity">
    <reaction evidence="1">
        <text>ATP + protein L-histidine = ADP + protein N-phospho-L-histidine.</text>
        <dbReference type="EC" id="2.7.13.3"/>
    </reaction>
</comment>
<gene>
    <name evidence="15" type="ORF">GCM10007362_08530</name>
</gene>
<evidence type="ECO:0000256" key="7">
    <source>
        <dbReference type="ARBA" id="ARBA00022741"/>
    </source>
</evidence>
<evidence type="ECO:0000256" key="8">
    <source>
        <dbReference type="ARBA" id="ARBA00022777"/>
    </source>
</evidence>
<keyword evidence="11 12" id="KW-0472">Membrane</keyword>
<dbReference type="InterPro" id="IPR003594">
    <property type="entry name" value="HATPase_dom"/>
</dbReference>